<keyword evidence="8" id="KW-0325">Glycoprotein</keyword>
<accession>G3ASU9</accession>
<gene>
    <name evidence="12" type="ORF">SPAPADRAFT_63076</name>
</gene>
<evidence type="ECO:0000256" key="5">
    <source>
        <dbReference type="ARBA" id="ARBA00022679"/>
    </source>
</evidence>
<reference evidence="12 13" key="1">
    <citation type="journal article" date="2011" name="Proc. Natl. Acad. Sci. U.S.A.">
        <title>Comparative genomics of xylose-fermenting fungi for enhanced biofuel production.</title>
        <authorList>
            <person name="Wohlbach D.J."/>
            <person name="Kuo A."/>
            <person name="Sato T.K."/>
            <person name="Potts K.M."/>
            <person name="Salamov A.A."/>
            <person name="LaButti K.M."/>
            <person name="Sun H."/>
            <person name="Clum A."/>
            <person name="Pangilinan J.L."/>
            <person name="Lindquist E.A."/>
            <person name="Lucas S."/>
            <person name="Lapidus A."/>
            <person name="Jin M."/>
            <person name="Gunawan C."/>
            <person name="Balan V."/>
            <person name="Dale B.E."/>
            <person name="Jeffries T.W."/>
            <person name="Zinkel R."/>
            <person name="Barry K.W."/>
            <person name="Grigoriev I.V."/>
            <person name="Gasch A.P."/>
        </authorList>
    </citation>
    <scope>NUCLEOTIDE SEQUENCE [LARGE SCALE GENOMIC DNA]</scope>
    <source>
        <strain evidence="13">NRRL Y-27907 / 11-Y1</strain>
    </source>
</reference>
<dbReference type="GO" id="GO:0031505">
    <property type="term" value="P:fungal-type cell wall organization"/>
    <property type="evidence" value="ECO:0007669"/>
    <property type="project" value="TreeGrafter"/>
</dbReference>
<proteinExistence type="inferred from homology"/>
<dbReference type="GO" id="GO:0042124">
    <property type="term" value="F:1,3-beta-glucanosyltransferase activity"/>
    <property type="evidence" value="ECO:0007669"/>
    <property type="project" value="TreeGrafter"/>
</dbReference>
<keyword evidence="13" id="KW-1185">Reference proteome</keyword>
<dbReference type="EC" id="2.4.1.-" evidence="10"/>
<evidence type="ECO:0000256" key="10">
    <source>
        <dbReference type="RuleBase" id="RU361209"/>
    </source>
</evidence>
<feature type="region of interest" description="Disordered" evidence="11">
    <location>
        <begin position="316"/>
        <end position="350"/>
    </location>
</feature>
<sequence length="442" mass="48759">MKFLTLTLALLTSAYAIDPIEVRGNAFWVKDTDERFYIRGIDYQPGGSSELEDPIADTDVCERDISNFQDLGINTIRVYSVDNTRNHDECMQKLADAGIYVILDVNTPYSSITRSDASCSYNTDYLQEVFATISEFAKYNNTLGFFAGNEVINDKSSLDAAPYVKAVVRDAKNFIKNRNLRQIPVGYSAASVIEYRLTAAEYFNCGDDEMARIDMYGINDYSWCGDASMTTSQYSIQMKDFANYTVPIFFSEFGCNTVSPRPFTEIEAIYSTQMSSVFSGGLVYEYSEEANNYGLVNLKGDKATPNDDFENLKKQYENTKNPSGDGGFLDSNKPSDCPANSSDWKVTSDLPDTPKGALKYLKGLVEPEGHGFNAYVQQNCNSSDNNVDDSDKYTSTLAPKTVGDTSTSNSTSSTTSKKNNGDVVAVSSFLGFLALIAGFITV</sequence>
<dbReference type="KEGG" id="spaa:SPAPADRAFT_63076"/>
<dbReference type="GO" id="GO:0071970">
    <property type="term" value="P:fungal-type cell wall (1-&gt;3)-beta-D-glucan biosynthetic process"/>
    <property type="evidence" value="ECO:0007669"/>
    <property type="project" value="TreeGrafter"/>
</dbReference>
<name>G3ASU9_SPAPN</name>
<evidence type="ECO:0000256" key="6">
    <source>
        <dbReference type="ARBA" id="ARBA00022729"/>
    </source>
</evidence>
<dbReference type="InterPro" id="IPR017853">
    <property type="entry name" value="GH"/>
</dbReference>
<dbReference type="HOGENOM" id="CLU_021855_1_0_1"/>
<dbReference type="AlphaFoldDB" id="G3ASU9"/>
<dbReference type="GO" id="GO:0098552">
    <property type="term" value="C:side of membrane"/>
    <property type="evidence" value="ECO:0007669"/>
    <property type="project" value="UniProtKB-KW"/>
</dbReference>
<dbReference type="RefSeq" id="XP_007377195.1">
    <property type="nucleotide sequence ID" value="XM_007377133.1"/>
</dbReference>
<dbReference type="Pfam" id="PF03198">
    <property type="entry name" value="Glyco_hydro_72"/>
    <property type="match status" value="1"/>
</dbReference>
<evidence type="ECO:0000313" key="13">
    <source>
        <dbReference type="Proteomes" id="UP000000709"/>
    </source>
</evidence>
<keyword evidence="5 10" id="KW-0808">Transferase</keyword>
<organism evidence="13">
    <name type="scientific">Spathaspora passalidarum (strain NRRL Y-27907 / 11-Y1)</name>
    <dbReference type="NCBI Taxonomy" id="619300"/>
    <lineage>
        <taxon>Eukaryota</taxon>
        <taxon>Fungi</taxon>
        <taxon>Dikarya</taxon>
        <taxon>Ascomycota</taxon>
        <taxon>Saccharomycotina</taxon>
        <taxon>Pichiomycetes</taxon>
        <taxon>Debaryomycetaceae</taxon>
        <taxon>Spathaspora</taxon>
    </lineage>
</organism>
<dbReference type="SUPFAM" id="SSF51445">
    <property type="entry name" value="(Trans)glycosidases"/>
    <property type="match status" value="1"/>
</dbReference>
<keyword evidence="7 10" id="KW-0472">Membrane</keyword>
<evidence type="ECO:0000256" key="8">
    <source>
        <dbReference type="ARBA" id="ARBA00023180"/>
    </source>
</evidence>
<dbReference type="PANTHER" id="PTHR31468:SF5">
    <property type="entry name" value="1,3-BETA-GLUCANOSYLTRANSFERASE GAS5"/>
    <property type="match status" value="1"/>
</dbReference>
<dbReference type="Gene3D" id="3.20.20.80">
    <property type="entry name" value="Glycosidases"/>
    <property type="match status" value="1"/>
</dbReference>
<dbReference type="FunCoup" id="G3ASU9">
    <property type="interactions" value="26"/>
</dbReference>
<evidence type="ECO:0000256" key="11">
    <source>
        <dbReference type="SAM" id="MobiDB-lite"/>
    </source>
</evidence>
<dbReference type="InParanoid" id="G3ASU9"/>
<comment type="similarity">
    <text evidence="3 10">Belongs to the glycosyl hydrolase 72 family.</text>
</comment>
<comment type="subcellular location">
    <subcellularLocation>
        <location evidence="1">Cell envelope</location>
    </subcellularLocation>
    <subcellularLocation>
        <location evidence="10">Cell membrane</location>
        <topology evidence="10">Lipid-anchor</topology>
        <topology evidence="10">GPI-anchor</topology>
    </subcellularLocation>
    <subcellularLocation>
        <location evidence="2">Membrane</location>
        <topology evidence="2">Lipid-anchor</topology>
        <topology evidence="2">GPI-anchor</topology>
    </subcellularLocation>
</comment>
<evidence type="ECO:0000256" key="3">
    <source>
        <dbReference type="ARBA" id="ARBA00007528"/>
    </source>
</evidence>
<keyword evidence="4 10" id="KW-0336">GPI-anchor</keyword>
<feature type="compositionally biased region" description="Polar residues" evidence="11">
    <location>
        <begin position="332"/>
        <end position="345"/>
    </location>
</feature>
<keyword evidence="6 10" id="KW-0732">Signal</keyword>
<keyword evidence="9 10" id="KW-0449">Lipoprotein</keyword>
<evidence type="ECO:0000256" key="2">
    <source>
        <dbReference type="ARBA" id="ARBA00004589"/>
    </source>
</evidence>
<feature type="signal peptide" evidence="10">
    <location>
        <begin position="1"/>
        <end position="16"/>
    </location>
</feature>
<comment type="function">
    <text evidence="10">Splits internally a 1,3-beta-glucan molecule and transfers the newly generated reducing end (the donor) to the non-reducing end of another 1,3-beta-glucan molecule (the acceptor) forming a 1,3-beta linkage, resulting in the elongation of 1,3-beta-glucan chains in the cell wall.</text>
</comment>
<dbReference type="InterPro" id="IPR004886">
    <property type="entry name" value="Glucanosyltransferase"/>
</dbReference>
<dbReference type="OMA" id="GVNDYSW"/>
<dbReference type="PANTHER" id="PTHR31468">
    <property type="entry name" value="1,3-BETA-GLUCANOSYLTRANSFERASE GAS1"/>
    <property type="match status" value="1"/>
</dbReference>
<dbReference type="GO" id="GO:0005886">
    <property type="term" value="C:plasma membrane"/>
    <property type="evidence" value="ECO:0007669"/>
    <property type="project" value="UniProtKB-SubCell"/>
</dbReference>
<feature type="compositionally biased region" description="Low complexity" evidence="11">
    <location>
        <begin position="405"/>
        <end position="418"/>
    </location>
</feature>
<dbReference type="EMBL" id="GL996504">
    <property type="protein sequence ID" value="EGW31162.1"/>
    <property type="molecule type" value="Genomic_DNA"/>
</dbReference>
<evidence type="ECO:0000256" key="1">
    <source>
        <dbReference type="ARBA" id="ARBA00004196"/>
    </source>
</evidence>
<feature type="region of interest" description="Disordered" evidence="11">
    <location>
        <begin position="383"/>
        <end position="418"/>
    </location>
</feature>
<dbReference type="FunFam" id="3.20.20.80:FF:000032">
    <property type="entry name" value="1,3-beta-glucanosyltransferase"/>
    <property type="match status" value="1"/>
</dbReference>
<dbReference type="STRING" id="619300.G3ASU9"/>
<evidence type="ECO:0000256" key="7">
    <source>
        <dbReference type="ARBA" id="ARBA00023136"/>
    </source>
</evidence>
<evidence type="ECO:0000313" key="12">
    <source>
        <dbReference type="EMBL" id="EGW31162.1"/>
    </source>
</evidence>
<evidence type="ECO:0000256" key="4">
    <source>
        <dbReference type="ARBA" id="ARBA00022622"/>
    </source>
</evidence>
<feature type="chain" id="PRO_5005131604" description="1,3-beta-glucanosyltransferase" evidence="10">
    <location>
        <begin position="17"/>
        <end position="442"/>
    </location>
</feature>
<dbReference type="GO" id="GO:0009277">
    <property type="term" value="C:fungal-type cell wall"/>
    <property type="evidence" value="ECO:0007669"/>
    <property type="project" value="UniProtKB-ARBA"/>
</dbReference>
<dbReference type="GeneID" id="18874585"/>
<protein>
    <recommendedName>
        <fullName evidence="10">1,3-beta-glucanosyltransferase</fullName>
        <ecNumber evidence="10">2.4.1.-</ecNumber>
    </recommendedName>
</protein>
<dbReference type="Proteomes" id="UP000000709">
    <property type="component" value="Unassembled WGS sequence"/>
</dbReference>
<evidence type="ECO:0000256" key="9">
    <source>
        <dbReference type="ARBA" id="ARBA00023288"/>
    </source>
</evidence>
<dbReference type="eggNOG" id="ENOG502QRZZ">
    <property type="taxonomic scope" value="Eukaryota"/>
</dbReference>